<name>A0A0R1WDZ1_9LACO</name>
<dbReference type="InterPro" id="IPR049046">
    <property type="entry name" value="Beta-AFase-like_GH127_middle"/>
</dbReference>
<feature type="domain" description="Non-reducing end beta-L-arabinofuranosidase-like GH127 catalytic" evidence="1">
    <location>
        <begin position="6"/>
        <end position="430"/>
    </location>
</feature>
<protein>
    <recommendedName>
        <fullName evidence="6">Glycoside hydrolase family 127 protein</fullName>
    </recommendedName>
</protein>
<accession>A0A0R1WDZ1</accession>
<dbReference type="SUPFAM" id="SSF48208">
    <property type="entry name" value="Six-hairpin glycosidases"/>
    <property type="match status" value="1"/>
</dbReference>
<evidence type="ECO:0000313" key="5">
    <source>
        <dbReference type="Proteomes" id="UP000050973"/>
    </source>
</evidence>
<proteinExistence type="predicted"/>
<dbReference type="PANTHER" id="PTHR43465">
    <property type="entry name" value="DUF1680 DOMAIN PROTEIN (AFU_ORTHOLOGUE AFUA_1G08910)"/>
    <property type="match status" value="1"/>
</dbReference>
<dbReference type="Gene3D" id="1.50.10.10">
    <property type="match status" value="1"/>
</dbReference>
<evidence type="ECO:0000259" key="3">
    <source>
        <dbReference type="Pfam" id="PF20737"/>
    </source>
</evidence>
<evidence type="ECO:0008006" key="6">
    <source>
        <dbReference type="Google" id="ProtNLM"/>
    </source>
</evidence>
<organism evidence="4 5">
    <name type="scientific">Limosilactobacillus oris DSM 4864</name>
    <dbReference type="NCBI Taxonomy" id="1423779"/>
    <lineage>
        <taxon>Bacteria</taxon>
        <taxon>Bacillati</taxon>
        <taxon>Bacillota</taxon>
        <taxon>Bacilli</taxon>
        <taxon>Lactobacillales</taxon>
        <taxon>Lactobacillaceae</taxon>
        <taxon>Limosilactobacillus</taxon>
    </lineage>
</organism>
<dbReference type="InterPro" id="IPR012341">
    <property type="entry name" value="6hp_glycosidase-like_sf"/>
</dbReference>
<dbReference type="PATRIC" id="fig|1423779.3.peg.1773"/>
<dbReference type="Pfam" id="PF20737">
    <property type="entry name" value="Glyco_hydro127C"/>
    <property type="match status" value="1"/>
</dbReference>
<gene>
    <name evidence="4" type="ORF">FC49_GL001714</name>
</gene>
<dbReference type="InterPro" id="IPR008928">
    <property type="entry name" value="6-hairpin_glycosidase_sf"/>
</dbReference>
<evidence type="ECO:0000313" key="4">
    <source>
        <dbReference type="EMBL" id="KRM16033.1"/>
    </source>
</evidence>
<dbReference type="InterPro" id="IPR012878">
    <property type="entry name" value="Beta-AFase-like_GH127_cat"/>
</dbReference>
<sequence>MKIQKIKITADFWRRYRELVVKEVLPYQWKVMNDEAGINIADDPQNNGQDQNSHAIANLKIAAGKMKGHHYGFPFQDTDVYKWLEAAAYTLKYHPDDDLRKITDRLVDLIAAAQEDDGYLSTYFQIDAPDRKFKRLQQSHELYTMGHYIEAGVAYYQVTGSQKALAIAKKMADCIDRHFGQDEGKIRGVDGHPEIELALARLYEVTTDHRYLELAHFFLTERGLDPDFLDRQVQADGPDRDIIPNMQGLPKEYYLTNAPLKDQQAPHGHAVRVVYLCTGMAYVARYTHDKELLAACDRFWNDIVKRQMYITGNIGQTTTGEAFTYDYDLPNDTNYGETCASVGLAFFANQMLKLRPLGEYADVLEKELFNGALAGMSLDGKHFFYVNPLEADPADSKWNPGKAHILTRRAEWFGCACCPSNLARLIASVDRYIYTVSDETVLSHQFIANDTQFSNGARIQQENNYPWSGDIHYRVSPGKTPFRLGIRLPHWSAKTALTVNGQKKELAVDNGFIYFEVADKELAIDLQLDMSVKYMVANNRVKADIGKVAVQRGPLVYAAEETDNDFPLWTARVLTEEEPRVSFEPQLLGGVAMVRIPVESDQLASVDAPLYQALPEKVHRQQAMLKLIPYYAWANRRDGAMQVWLHRR</sequence>
<dbReference type="AlphaFoldDB" id="A0A0R1WDZ1"/>
<reference evidence="4 5" key="1">
    <citation type="journal article" date="2015" name="Genome Announc.">
        <title>Expanding the biotechnology potential of lactobacilli through comparative genomics of 213 strains and associated genera.</title>
        <authorList>
            <person name="Sun Z."/>
            <person name="Harris H.M."/>
            <person name="McCann A."/>
            <person name="Guo C."/>
            <person name="Argimon S."/>
            <person name="Zhang W."/>
            <person name="Yang X."/>
            <person name="Jeffery I.B."/>
            <person name="Cooney J.C."/>
            <person name="Kagawa T.F."/>
            <person name="Liu W."/>
            <person name="Song Y."/>
            <person name="Salvetti E."/>
            <person name="Wrobel A."/>
            <person name="Rasinkangas P."/>
            <person name="Parkhill J."/>
            <person name="Rea M.C."/>
            <person name="O'Sullivan O."/>
            <person name="Ritari J."/>
            <person name="Douillard F.P."/>
            <person name="Paul Ross R."/>
            <person name="Yang R."/>
            <person name="Briner A.E."/>
            <person name="Felis G.E."/>
            <person name="de Vos W.M."/>
            <person name="Barrangou R."/>
            <person name="Klaenhammer T.R."/>
            <person name="Caufield P.W."/>
            <person name="Cui Y."/>
            <person name="Zhang H."/>
            <person name="O'Toole P.W."/>
        </authorList>
    </citation>
    <scope>NUCLEOTIDE SEQUENCE [LARGE SCALE GENOMIC DNA]</scope>
    <source>
        <strain evidence="4 5">DSM 4864</strain>
    </source>
</reference>
<dbReference type="EMBL" id="AZGE01000006">
    <property type="protein sequence ID" value="KRM16033.1"/>
    <property type="molecule type" value="Genomic_DNA"/>
</dbReference>
<feature type="domain" description="Non-reducing end beta-L-arabinofuranosidase-like GH127 C-terminal" evidence="3">
    <location>
        <begin position="532"/>
        <end position="645"/>
    </location>
</feature>
<evidence type="ECO:0000259" key="1">
    <source>
        <dbReference type="Pfam" id="PF07944"/>
    </source>
</evidence>
<dbReference type="Pfam" id="PF07944">
    <property type="entry name" value="Beta-AFase-like_GH127_cat"/>
    <property type="match status" value="1"/>
</dbReference>
<dbReference type="InterPro" id="IPR049174">
    <property type="entry name" value="Beta-AFase-like"/>
</dbReference>
<dbReference type="RefSeq" id="WP_003715008.1">
    <property type="nucleotide sequence ID" value="NZ_AZGE01000006.1"/>
</dbReference>
<dbReference type="GO" id="GO:0005975">
    <property type="term" value="P:carbohydrate metabolic process"/>
    <property type="evidence" value="ECO:0007669"/>
    <property type="project" value="InterPro"/>
</dbReference>
<comment type="caution">
    <text evidence="4">The sequence shown here is derived from an EMBL/GenBank/DDBJ whole genome shotgun (WGS) entry which is preliminary data.</text>
</comment>
<dbReference type="InterPro" id="IPR049049">
    <property type="entry name" value="Beta-AFase-like_GH127_C"/>
</dbReference>
<dbReference type="Proteomes" id="UP000050973">
    <property type="component" value="Unassembled WGS sequence"/>
</dbReference>
<dbReference type="PANTHER" id="PTHR43465:SF2">
    <property type="entry name" value="DUF1680 DOMAIN PROTEIN (AFU_ORTHOLOGUE AFUA_1G08910)"/>
    <property type="match status" value="1"/>
</dbReference>
<dbReference type="Pfam" id="PF20736">
    <property type="entry name" value="Glyco_hydro127M"/>
    <property type="match status" value="1"/>
</dbReference>
<feature type="domain" description="Non-reducing end beta-L-arabinofuranosidase-like GH127 middle" evidence="2">
    <location>
        <begin position="440"/>
        <end position="530"/>
    </location>
</feature>
<evidence type="ECO:0000259" key="2">
    <source>
        <dbReference type="Pfam" id="PF20736"/>
    </source>
</evidence>